<accession>A0A7K1FQZ9</accession>
<evidence type="ECO:0000256" key="2">
    <source>
        <dbReference type="SAM" id="Phobius"/>
    </source>
</evidence>
<proteinExistence type="inferred from homology"/>
<gene>
    <name evidence="3" type="ORF">GIS00_21780</name>
</gene>
<protein>
    <submittedName>
        <fullName evidence="3">DUF881 domain-containing protein</fullName>
    </submittedName>
</protein>
<dbReference type="RefSeq" id="WP_154770521.1">
    <property type="nucleotide sequence ID" value="NZ_WLYK01000009.1"/>
</dbReference>
<dbReference type="Gene3D" id="3.30.70.1880">
    <property type="entry name" value="Protein of unknown function DUF881"/>
    <property type="match status" value="1"/>
</dbReference>
<sequence>MADPRPGLPLLTSLLQDHLDPGYAAAAERRAADGQTHRHHRPHRPRRLLALGLAAVAVAGVVLGIALRSTDDDAGRTASTRTALRDDITRAQQRQAELGTSVSALEEGIRAARAAAGNGDADGLAVLEAGAGRTAVTGPGLEIVIDGPEPGTGGEVILDRDIQLLVNGLYAAGAEAVAVGGVRLRTTSSIRRAGSSILVDNTPVFWPITIQAVGEKSALHVGLVSTAGFGRFNSFASLYEIRFDLTVGDAITLPAASADDLRYASVPPAPTDAAPTTAVATTR</sequence>
<organism evidence="3 4">
    <name type="scientific">Nakamurella alba</name>
    <dbReference type="NCBI Taxonomy" id="2665158"/>
    <lineage>
        <taxon>Bacteria</taxon>
        <taxon>Bacillati</taxon>
        <taxon>Actinomycetota</taxon>
        <taxon>Actinomycetes</taxon>
        <taxon>Nakamurellales</taxon>
        <taxon>Nakamurellaceae</taxon>
        <taxon>Nakamurella</taxon>
    </lineage>
</organism>
<reference evidence="3 4" key="1">
    <citation type="submission" date="2019-11" db="EMBL/GenBank/DDBJ databases">
        <authorList>
            <person name="Jiang L.-Q."/>
        </authorList>
    </citation>
    <scope>NUCLEOTIDE SEQUENCE [LARGE SCALE GENOMIC DNA]</scope>
    <source>
        <strain evidence="3 4">YIM 132087</strain>
    </source>
</reference>
<keyword evidence="2" id="KW-0812">Transmembrane</keyword>
<comment type="similarity">
    <text evidence="1">Belongs to the UPF0749 family.</text>
</comment>
<name>A0A7K1FQZ9_9ACTN</name>
<dbReference type="Pfam" id="PF05949">
    <property type="entry name" value="DUF881"/>
    <property type="match status" value="1"/>
</dbReference>
<dbReference type="GO" id="GO:0005886">
    <property type="term" value="C:plasma membrane"/>
    <property type="evidence" value="ECO:0007669"/>
    <property type="project" value="TreeGrafter"/>
</dbReference>
<evidence type="ECO:0000313" key="3">
    <source>
        <dbReference type="EMBL" id="MTD16572.1"/>
    </source>
</evidence>
<dbReference type="InterPro" id="IPR010273">
    <property type="entry name" value="DUF881"/>
</dbReference>
<dbReference type="EMBL" id="WLYK01000009">
    <property type="protein sequence ID" value="MTD16572.1"/>
    <property type="molecule type" value="Genomic_DNA"/>
</dbReference>
<dbReference type="AlphaFoldDB" id="A0A7K1FQZ9"/>
<keyword evidence="2" id="KW-0472">Membrane</keyword>
<evidence type="ECO:0000256" key="1">
    <source>
        <dbReference type="ARBA" id="ARBA00009108"/>
    </source>
</evidence>
<keyword evidence="4" id="KW-1185">Reference proteome</keyword>
<keyword evidence="2" id="KW-1133">Transmembrane helix</keyword>
<evidence type="ECO:0000313" key="4">
    <source>
        <dbReference type="Proteomes" id="UP000460221"/>
    </source>
</evidence>
<feature type="transmembrane region" description="Helical" evidence="2">
    <location>
        <begin position="48"/>
        <end position="67"/>
    </location>
</feature>
<comment type="caution">
    <text evidence="3">The sequence shown here is derived from an EMBL/GenBank/DDBJ whole genome shotgun (WGS) entry which is preliminary data.</text>
</comment>
<dbReference type="PANTHER" id="PTHR37313:SF1">
    <property type="entry name" value="UPF0749 PROTEIN RV1823"/>
    <property type="match status" value="1"/>
</dbReference>
<dbReference type="Proteomes" id="UP000460221">
    <property type="component" value="Unassembled WGS sequence"/>
</dbReference>
<dbReference type="PANTHER" id="PTHR37313">
    <property type="entry name" value="UPF0749 PROTEIN RV1825"/>
    <property type="match status" value="1"/>
</dbReference>